<comment type="catalytic activity">
    <reaction evidence="11">
        <text>(R)-malate + A = oxaloacetate + AH2</text>
        <dbReference type="Rhea" id="RHEA:67460"/>
        <dbReference type="ChEBI" id="CHEBI:13193"/>
        <dbReference type="ChEBI" id="CHEBI:15588"/>
        <dbReference type="ChEBI" id="CHEBI:16452"/>
        <dbReference type="ChEBI" id="CHEBI:17499"/>
    </reaction>
    <physiologicalReaction direction="left-to-right" evidence="11">
        <dbReference type="Rhea" id="RHEA:67461"/>
    </physiologicalReaction>
</comment>
<dbReference type="GO" id="GO:0005739">
    <property type="term" value="C:mitochondrion"/>
    <property type="evidence" value="ECO:0007669"/>
    <property type="project" value="TreeGrafter"/>
</dbReference>
<dbReference type="InterPro" id="IPR036318">
    <property type="entry name" value="FAD-bd_PCMH-like_sf"/>
</dbReference>
<dbReference type="PANTHER" id="PTHR43716:SF1">
    <property type="entry name" value="D-2-HYDROXYGLUTARATE DEHYDROGENASE, MITOCHONDRIAL"/>
    <property type="match status" value="1"/>
</dbReference>
<dbReference type="GO" id="GO:0071949">
    <property type="term" value="F:FAD binding"/>
    <property type="evidence" value="ECO:0007669"/>
    <property type="project" value="InterPro"/>
</dbReference>
<dbReference type="SUPFAM" id="SSF56176">
    <property type="entry name" value="FAD-binding/transporter-associated domain-like"/>
    <property type="match status" value="1"/>
</dbReference>
<comment type="function">
    <text evidence="10">Catalyzes the oxidation of D-2-hydroxyglutarate (D-2-HG) to alpha-ketoglutarate. Also catalyzes the oxidation of other D-2-hydroxyacids, such as D-malate (D-MAL) and D-lactate (D-LAC). Exhibits high activities towards D-2-HG and D-MAL but a very weak activity towards D-LAC.</text>
</comment>
<reference evidence="13" key="1">
    <citation type="submission" date="2021-02" db="EMBL/GenBank/DDBJ databases">
        <authorList>
            <person name="Bekaert M."/>
        </authorList>
    </citation>
    <scope>NUCLEOTIDE SEQUENCE</scope>
    <source>
        <strain evidence="13">IoA-00</strain>
    </source>
</reference>
<dbReference type="GO" id="GO:0005777">
    <property type="term" value="C:peroxisome"/>
    <property type="evidence" value="ECO:0007669"/>
    <property type="project" value="UniProtKB-SubCell"/>
</dbReference>
<comment type="cofactor">
    <cofactor evidence="1">
        <name>FAD</name>
        <dbReference type="ChEBI" id="CHEBI:57692"/>
    </cofactor>
</comment>
<dbReference type="InterPro" id="IPR016166">
    <property type="entry name" value="FAD-bd_PCMH"/>
</dbReference>
<dbReference type="GO" id="GO:0051990">
    <property type="term" value="F:(R)-2-hydroxyglutarate dehydrogenase activity"/>
    <property type="evidence" value="ECO:0007669"/>
    <property type="project" value="UniProtKB-EC"/>
</dbReference>
<evidence type="ECO:0000256" key="1">
    <source>
        <dbReference type="ARBA" id="ARBA00001974"/>
    </source>
</evidence>
<keyword evidence="7" id="KW-0576">Peroxisome</keyword>
<evidence type="ECO:0000256" key="9">
    <source>
        <dbReference type="ARBA" id="ARBA00039639"/>
    </source>
</evidence>
<dbReference type="SUPFAM" id="SSF55103">
    <property type="entry name" value="FAD-linked oxidases, C-terminal domain"/>
    <property type="match status" value="1"/>
</dbReference>
<dbReference type="FunFam" id="3.30.43.10:FF:000011">
    <property type="entry name" value="D-lactate dehydrogenase (Cytochrome)"/>
    <property type="match status" value="1"/>
</dbReference>
<accession>A0A7R8D0I4</accession>
<comment type="subcellular location">
    <subcellularLocation>
        <location evidence="2">Peroxisome</location>
    </subcellularLocation>
</comment>
<dbReference type="InterPro" id="IPR016164">
    <property type="entry name" value="FAD-linked_Oxase-like_C"/>
</dbReference>
<keyword evidence="6 13" id="KW-0560">Oxidoreductase</keyword>
<feature type="domain" description="FAD-binding PCMH-type" evidence="12">
    <location>
        <begin position="62"/>
        <end position="241"/>
    </location>
</feature>
<dbReference type="Pfam" id="PF02913">
    <property type="entry name" value="FAD-oxidase_C"/>
    <property type="match status" value="1"/>
</dbReference>
<dbReference type="PROSITE" id="PS51387">
    <property type="entry name" value="FAD_PCMH"/>
    <property type="match status" value="1"/>
</dbReference>
<dbReference type="FunFam" id="3.30.465.10:FF:000001">
    <property type="entry name" value="D-2-hydroxyglutarate dehydrogenase, mitochondrial"/>
    <property type="match status" value="1"/>
</dbReference>
<name>A0A7R8D0I4_LEPSM</name>
<evidence type="ECO:0000256" key="10">
    <source>
        <dbReference type="ARBA" id="ARBA00045410"/>
    </source>
</evidence>
<keyword evidence="4" id="KW-0285">Flavoprotein</keyword>
<evidence type="ECO:0000256" key="8">
    <source>
        <dbReference type="ARBA" id="ARBA00039003"/>
    </source>
</evidence>
<proteinExistence type="inferred from homology"/>
<dbReference type="InterPro" id="IPR016169">
    <property type="entry name" value="FAD-bd_PCMH_sub2"/>
</dbReference>
<evidence type="ECO:0000256" key="3">
    <source>
        <dbReference type="ARBA" id="ARBA00008000"/>
    </source>
</evidence>
<dbReference type="InterPro" id="IPR051264">
    <property type="entry name" value="FAD-oxidored/transferase_4"/>
</dbReference>
<dbReference type="EC" id="1.1.99.39" evidence="8"/>
<protein>
    <recommendedName>
        <fullName evidence="9">D-2-hydroxyglutarate dehydrogenase, mitochondrial</fullName>
        <ecNumber evidence="8">1.1.99.39</ecNumber>
    </recommendedName>
</protein>
<sequence>MYRRFYRTFVEYTSVRHPEIKRKNNLNRLSVKDIEYFESLLGKSRVLTQDVSSYNIDWNKSVRGQSECVLRPKTTEEVSLIMKRCHERSLGVVPQGGNTGLVGGSNPVFDEIILSTEAMNSILDVDVYSSVATVQSGVILEKLDSHLKEKGLMVPLDLGSKGSCQVGGNASTNAGGLRFLRYGSLRGNILGLEVVLPTGEILDCLSTMKKDNTGYDLKQLFLGSEGTLGIITKVSLQCPARPKAVNVALLACSNFQDVLDTFVAARSNLSEILSSFEFMDNESMNAVTQLLRLTSPIGTEDSFYVLIEVSGSNADHNDEKLDTFLNSLPKIRNGILATSLTQMKSIWELRERITESLLHDGYVYKYDISLPLVQFY</sequence>
<dbReference type="FunFam" id="3.30.70.2190:FF:000001">
    <property type="entry name" value="D-2-hydroxyglutarate dehydrogenase mitochondrial"/>
    <property type="match status" value="1"/>
</dbReference>
<evidence type="ECO:0000256" key="6">
    <source>
        <dbReference type="ARBA" id="ARBA00023002"/>
    </source>
</evidence>
<keyword evidence="14" id="KW-1185">Reference proteome</keyword>
<dbReference type="InterPro" id="IPR006094">
    <property type="entry name" value="Oxid_FAD_bind_N"/>
</dbReference>
<evidence type="ECO:0000256" key="11">
    <source>
        <dbReference type="ARBA" id="ARBA00049267"/>
    </source>
</evidence>
<evidence type="ECO:0000313" key="13">
    <source>
        <dbReference type="EMBL" id="CAF2983057.1"/>
    </source>
</evidence>
<organism evidence="13 14">
    <name type="scientific">Lepeophtheirus salmonis</name>
    <name type="common">Salmon louse</name>
    <name type="synonym">Caligus salmonis</name>
    <dbReference type="NCBI Taxonomy" id="72036"/>
    <lineage>
        <taxon>Eukaryota</taxon>
        <taxon>Metazoa</taxon>
        <taxon>Ecdysozoa</taxon>
        <taxon>Arthropoda</taxon>
        <taxon>Crustacea</taxon>
        <taxon>Multicrustacea</taxon>
        <taxon>Hexanauplia</taxon>
        <taxon>Copepoda</taxon>
        <taxon>Siphonostomatoida</taxon>
        <taxon>Caligidae</taxon>
        <taxon>Lepeophtheirus</taxon>
    </lineage>
</organism>
<dbReference type="OrthoDB" id="5332616at2759"/>
<evidence type="ECO:0000256" key="7">
    <source>
        <dbReference type="ARBA" id="ARBA00023140"/>
    </source>
</evidence>
<dbReference type="Gene3D" id="3.30.465.10">
    <property type="match status" value="1"/>
</dbReference>
<evidence type="ECO:0000256" key="5">
    <source>
        <dbReference type="ARBA" id="ARBA00022827"/>
    </source>
</evidence>
<dbReference type="PANTHER" id="PTHR43716">
    <property type="entry name" value="D-2-HYDROXYGLUTARATE DEHYDROGENASE, MITOCHONDRIAL"/>
    <property type="match status" value="1"/>
</dbReference>
<evidence type="ECO:0000259" key="12">
    <source>
        <dbReference type="PROSITE" id="PS51387"/>
    </source>
</evidence>
<evidence type="ECO:0000256" key="4">
    <source>
        <dbReference type="ARBA" id="ARBA00022630"/>
    </source>
</evidence>
<dbReference type="InterPro" id="IPR004113">
    <property type="entry name" value="FAD-bd_oxidored_4_C"/>
</dbReference>
<dbReference type="Gene3D" id="3.30.70.2190">
    <property type="match status" value="1"/>
</dbReference>
<dbReference type="EMBL" id="HG994585">
    <property type="protein sequence ID" value="CAF2983057.1"/>
    <property type="molecule type" value="Genomic_DNA"/>
</dbReference>
<keyword evidence="5" id="KW-0274">FAD</keyword>
<evidence type="ECO:0000256" key="2">
    <source>
        <dbReference type="ARBA" id="ARBA00004275"/>
    </source>
</evidence>
<dbReference type="Pfam" id="PF01565">
    <property type="entry name" value="FAD_binding_4"/>
    <property type="match status" value="1"/>
</dbReference>
<evidence type="ECO:0000313" key="14">
    <source>
        <dbReference type="Proteomes" id="UP000675881"/>
    </source>
</evidence>
<dbReference type="Gene3D" id="3.30.43.10">
    <property type="entry name" value="Uridine Diphospho-n-acetylenolpyruvylglucosamine Reductase, domain 2"/>
    <property type="match status" value="1"/>
</dbReference>
<gene>
    <name evidence="13" type="ORF">LSAA_11772</name>
</gene>
<dbReference type="Proteomes" id="UP000675881">
    <property type="component" value="Chromosome 6"/>
</dbReference>
<comment type="similarity">
    <text evidence="3">Belongs to the FAD-binding oxidoreductase/transferase type 4 family.</text>
</comment>
<dbReference type="AlphaFoldDB" id="A0A7R8D0I4"/>
<dbReference type="InterPro" id="IPR016167">
    <property type="entry name" value="FAD-bd_PCMH_sub1"/>
</dbReference>